<keyword evidence="2" id="KW-1003">Cell membrane</keyword>
<accession>A0ABS9K904</accession>
<dbReference type="InterPro" id="IPR050545">
    <property type="entry name" value="Mycobact_MmpL"/>
</dbReference>
<feature type="transmembrane region" description="Helical" evidence="6">
    <location>
        <begin position="739"/>
        <end position="760"/>
    </location>
</feature>
<evidence type="ECO:0000256" key="6">
    <source>
        <dbReference type="SAM" id="Phobius"/>
    </source>
</evidence>
<keyword evidence="3 6" id="KW-0812">Transmembrane</keyword>
<feature type="domain" description="SSD" evidence="7">
    <location>
        <begin position="304"/>
        <end position="432"/>
    </location>
</feature>
<feature type="transmembrane region" description="Helical" evidence="6">
    <location>
        <begin position="300"/>
        <end position="327"/>
    </location>
</feature>
<evidence type="ECO:0000313" key="9">
    <source>
        <dbReference type="Proteomes" id="UP001165366"/>
    </source>
</evidence>
<feature type="transmembrane region" description="Helical" evidence="6">
    <location>
        <begin position="781"/>
        <end position="798"/>
    </location>
</feature>
<comment type="caution">
    <text evidence="8">The sequence shown here is derived from an EMBL/GenBank/DDBJ whole genome shotgun (WGS) entry which is preliminary data.</text>
</comment>
<comment type="subcellular location">
    <subcellularLocation>
        <location evidence="1">Cell membrane</location>
        <topology evidence="1">Multi-pass membrane protein</topology>
    </subcellularLocation>
</comment>
<reference evidence="8" key="1">
    <citation type="submission" date="2022-01" db="EMBL/GenBank/DDBJ databases">
        <authorList>
            <person name="Wang Y."/>
        </authorList>
    </citation>
    <scope>NUCLEOTIDE SEQUENCE</scope>
    <source>
        <strain evidence="8">WB101</strain>
    </source>
</reference>
<proteinExistence type="predicted"/>
<dbReference type="EMBL" id="JAKLWS010000001">
    <property type="protein sequence ID" value="MCG2587331.1"/>
    <property type="molecule type" value="Genomic_DNA"/>
</dbReference>
<dbReference type="PROSITE" id="PS50156">
    <property type="entry name" value="SSD"/>
    <property type="match status" value="1"/>
</dbReference>
<dbReference type="RefSeq" id="WP_237852169.1">
    <property type="nucleotide sequence ID" value="NZ_JAKLWS010000001.1"/>
</dbReference>
<dbReference type="SUPFAM" id="SSF82866">
    <property type="entry name" value="Multidrug efflux transporter AcrB transmembrane domain"/>
    <property type="match status" value="2"/>
</dbReference>
<protein>
    <submittedName>
        <fullName evidence="8">MMPL family transporter</fullName>
    </submittedName>
</protein>
<feature type="transmembrane region" description="Helical" evidence="6">
    <location>
        <begin position="713"/>
        <end position="733"/>
    </location>
</feature>
<feature type="transmembrane region" description="Helical" evidence="6">
    <location>
        <begin position="261"/>
        <end position="279"/>
    </location>
</feature>
<dbReference type="PANTHER" id="PTHR33406:SF13">
    <property type="entry name" value="MEMBRANE PROTEIN YDFJ"/>
    <property type="match status" value="1"/>
</dbReference>
<keyword evidence="5 6" id="KW-0472">Membrane</keyword>
<feature type="transmembrane region" description="Helical" evidence="6">
    <location>
        <begin position="687"/>
        <end position="706"/>
    </location>
</feature>
<gene>
    <name evidence="8" type="ORF">L6773_02050</name>
</gene>
<evidence type="ECO:0000313" key="8">
    <source>
        <dbReference type="EMBL" id="MCG2587331.1"/>
    </source>
</evidence>
<dbReference type="Proteomes" id="UP001165366">
    <property type="component" value="Unassembled WGS sequence"/>
</dbReference>
<evidence type="ECO:0000259" key="7">
    <source>
        <dbReference type="PROSITE" id="PS50156"/>
    </source>
</evidence>
<sequence>MFKKLFQRLRPALSFTKKHAGLVVIGSFILSLIGLGLARQLSIDSDFSKLIPESYPSVQALEKLKEQVGTINEVAVVIESNSFATNKEFAERLIPEAMNLRNRLDGEPYFNRVEYRKEISFLEQNALYFATDEELTTLEQFLDDKIEEARLEANPFYFDLDGDESENSADSLGQVLEDTYNDLIGDEYLISPDSLTMALKFFPAGSQTDIQYIEELYSDLESLTDSLAAAAGFPEIKITLAGRLIRTLIELNSIYSDVQNSFTAGVIMLLLMVTAYFFYKNYMARTGGLWSYRVVFSEIMRIPVTALIMSVPLAFSLCWTFGITWLLFDTLNIMTSTLFLLLFGMGIDFGIHFYARYVEERGEGHEVLDAIDTTFMTTGQAITAVGITTSAAFFILMLADFKGFSEFGFIAGLGILFAIIAMIFVMAAFIILLERFGILKTASKSVQKKSQSNEIKSPNTTGKLILATTVLLISGGLTFLSIWYSGRISFEYDFGNLEPHYETYSALQREVRKVYSDKKTRNAAYVITSSPDDAVQVRAVLSERIDSDTLSPTIRSVETLQDRFPFTKAEQQKKLDRIAGIREQLNDPFIRTDRSDQLEMLREAASTDTPVQLKEVPGFLLDPFTANDGTIGNLVIIYPSVGLSDGRNSMEFADDLSEIRIPNGQVYTAASTSIVASDMLRLMLEEAPVMVALTLTFIIFIKLVIFQSFKWMGLALLPLVVSFLWLFGLMEITAWKINFYNIVVLPTILGIGDDSGIHMIHRYIEEGKGSIYKVVRSTGEHITVSAFTTMLGFAGLLFSSHPGMRSIGELAVAGIGLMLFNSLILLPSLLYVIEHWRTRPGI</sequence>
<feature type="transmembrane region" description="Helical" evidence="6">
    <location>
        <begin position="375"/>
        <end position="397"/>
    </location>
</feature>
<reference evidence="8" key="2">
    <citation type="submission" date="2024-05" db="EMBL/GenBank/DDBJ databases">
        <title>Rhodohalobacter halophilus gen. nov., sp. nov., a moderately halophilic member of the family Balneolaceae.</title>
        <authorList>
            <person name="Xia J."/>
        </authorList>
    </citation>
    <scope>NUCLEOTIDE SEQUENCE</scope>
    <source>
        <strain evidence="8">WB101</strain>
    </source>
</reference>
<dbReference type="PANTHER" id="PTHR33406">
    <property type="entry name" value="MEMBRANE PROTEIN MJ1562-RELATED"/>
    <property type="match status" value="1"/>
</dbReference>
<evidence type="ECO:0000256" key="3">
    <source>
        <dbReference type="ARBA" id="ARBA00022692"/>
    </source>
</evidence>
<evidence type="ECO:0000256" key="5">
    <source>
        <dbReference type="ARBA" id="ARBA00023136"/>
    </source>
</evidence>
<dbReference type="Pfam" id="PF03176">
    <property type="entry name" value="MMPL"/>
    <property type="match status" value="2"/>
</dbReference>
<feature type="transmembrane region" description="Helical" evidence="6">
    <location>
        <begin position="409"/>
        <end position="433"/>
    </location>
</feature>
<evidence type="ECO:0000256" key="2">
    <source>
        <dbReference type="ARBA" id="ARBA00022475"/>
    </source>
</evidence>
<evidence type="ECO:0000256" key="1">
    <source>
        <dbReference type="ARBA" id="ARBA00004651"/>
    </source>
</evidence>
<evidence type="ECO:0000256" key="4">
    <source>
        <dbReference type="ARBA" id="ARBA00022989"/>
    </source>
</evidence>
<organism evidence="8 9">
    <name type="scientific">Rhodohalobacter sulfatireducens</name>
    <dbReference type="NCBI Taxonomy" id="2911366"/>
    <lineage>
        <taxon>Bacteria</taxon>
        <taxon>Pseudomonadati</taxon>
        <taxon>Balneolota</taxon>
        <taxon>Balneolia</taxon>
        <taxon>Balneolales</taxon>
        <taxon>Balneolaceae</taxon>
        <taxon>Rhodohalobacter</taxon>
    </lineage>
</organism>
<name>A0ABS9K904_9BACT</name>
<keyword evidence="9" id="KW-1185">Reference proteome</keyword>
<feature type="transmembrane region" description="Helical" evidence="6">
    <location>
        <begin position="333"/>
        <end position="355"/>
    </location>
</feature>
<feature type="transmembrane region" description="Helical" evidence="6">
    <location>
        <begin position="464"/>
        <end position="484"/>
    </location>
</feature>
<dbReference type="InterPro" id="IPR000731">
    <property type="entry name" value="SSD"/>
</dbReference>
<dbReference type="Gene3D" id="1.20.1640.10">
    <property type="entry name" value="Multidrug efflux transporter AcrB transmembrane domain"/>
    <property type="match status" value="2"/>
</dbReference>
<keyword evidence="4 6" id="KW-1133">Transmembrane helix</keyword>
<dbReference type="InterPro" id="IPR004869">
    <property type="entry name" value="MMPL_dom"/>
</dbReference>
<feature type="transmembrane region" description="Helical" evidence="6">
    <location>
        <begin position="810"/>
        <end position="833"/>
    </location>
</feature>